<organism evidence="3 4">
    <name type="scientific">Eiseniibacteriota bacterium</name>
    <dbReference type="NCBI Taxonomy" id="2212470"/>
    <lineage>
        <taxon>Bacteria</taxon>
        <taxon>Candidatus Eiseniibacteriota</taxon>
    </lineage>
</organism>
<evidence type="ECO:0000256" key="1">
    <source>
        <dbReference type="SAM" id="MobiDB-lite"/>
    </source>
</evidence>
<protein>
    <submittedName>
        <fullName evidence="3">Transposase</fullName>
    </submittedName>
</protein>
<sequence>KLRARALPLFLNYYNQERPHGSLGGRPPSSRLKARV</sequence>
<evidence type="ECO:0000259" key="2">
    <source>
        <dbReference type="Pfam" id="PF13683"/>
    </source>
</evidence>
<evidence type="ECO:0000313" key="3">
    <source>
        <dbReference type="EMBL" id="MBI3540184.1"/>
    </source>
</evidence>
<feature type="region of interest" description="Disordered" evidence="1">
    <location>
        <begin position="17"/>
        <end position="36"/>
    </location>
</feature>
<name>A0A9D6L989_UNCEI</name>
<proteinExistence type="predicted"/>
<evidence type="ECO:0000313" key="4">
    <source>
        <dbReference type="Proteomes" id="UP000807850"/>
    </source>
</evidence>
<reference evidence="3" key="1">
    <citation type="submission" date="2020-07" db="EMBL/GenBank/DDBJ databases">
        <title>Huge and variable diversity of episymbiotic CPR bacteria and DPANN archaea in groundwater ecosystems.</title>
        <authorList>
            <person name="He C.Y."/>
            <person name="Keren R."/>
            <person name="Whittaker M."/>
            <person name="Farag I.F."/>
            <person name="Doudna J."/>
            <person name="Cate J.H.D."/>
            <person name="Banfield J.F."/>
        </authorList>
    </citation>
    <scope>NUCLEOTIDE SEQUENCE</scope>
    <source>
        <strain evidence="3">NC_groundwater_928_Pr1_S-0.2um_72_17</strain>
    </source>
</reference>
<gene>
    <name evidence="3" type="ORF">HY076_07925</name>
</gene>
<feature type="domain" description="Integrase catalytic" evidence="2">
    <location>
        <begin position="8"/>
        <end position="28"/>
    </location>
</feature>
<dbReference type="Proteomes" id="UP000807850">
    <property type="component" value="Unassembled WGS sequence"/>
</dbReference>
<accession>A0A9D6L989</accession>
<dbReference type="GO" id="GO:0015074">
    <property type="term" value="P:DNA integration"/>
    <property type="evidence" value="ECO:0007669"/>
    <property type="project" value="InterPro"/>
</dbReference>
<dbReference type="AlphaFoldDB" id="A0A9D6L989"/>
<dbReference type="InterPro" id="IPR001584">
    <property type="entry name" value="Integrase_cat-core"/>
</dbReference>
<dbReference type="Pfam" id="PF13683">
    <property type="entry name" value="rve_3"/>
    <property type="match status" value="1"/>
</dbReference>
<feature type="non-terminal residue" evidence="3">
    <location>
        <position position="1"/>
    </location>
</feature>
<comment type="caution">
    <text evidence="3">The sequence shown here is derived from an EMBL/GenBank/DDBJ whole genome shotgun (WGS) entry which is preliminary data.</text>
</comment>
<dbReference type="EMBL" id="JACQAY010000260">
    <property type="protein sequence ID" value="MBI3540184.1"/>
    <property type="molecule type" value="Genomic_DNA"/>
</dbReference>